<keyword evidence="2" id="KW-1185">Reference proteome</keyword>
<accession>L8X1H0</accession>
<dbReference type="EMBL" id="AFRT01000802">
    <property type="protein sequence ID" value="ELU42464.1"/>
    <property type="molecule type" value="Genomic_DNA"/>
</dbReference>
<dbReference type="AlphaFoldDB" id="L8X1H0"/>
<protein>
    <submittedName>
        <fullName evidence="1">F-box domain-containing protein</fullName>
    </submittedName>
</protein>
<comment type="caution">
    <text evidence="1">The sequence shown here is derived from an EMBL/GenBank/DDBJ whole genome shotgun (WGS) entry which is preliminary data.</text>
</comment>
<dbReference type="Proteomes" id="UP000011668">
    <property type="component" value="Unassembled WGS sequence"/>
</dbReference>
<evidence type="ECO:0000313" key="1">
    <source>
        <dbReference type="EMBL" id="ELU42464.1"/>
    </source>
</evidence>
<reference evidence="1 2" key="1">
    <citation type="journal article" date="2013" name="Nat. Commun.">
        <title>The evolution and pathogenic mechanisms of the rice sheath blight pathogen.</title>
        <authorList>
            <person name="Zheng A."/>
            <person name="Lin R."/>
            <person name="Xu L."/>
            <person name="Qin P."/>
            <person name="Tang C."/>
            <person name="Ai P."/>
            <person name="Zhang D."/>
            <person name="Liu Y."/>
            <person name="Sun Z."/>
            <person name="Feng H."/>
            <person name="Wang Y."/>
            <person name="Chen Y."/>
            <person name="Liang X."/>
            <person name="Fu R."/>
            <person name="Li Q."/>
            <person name="Zhang J."/>
            <person name="Yu X."/>
            <person name="Xie Z."/>
            <person name="Ding L."/>
            <person name="Guan P."/>
            <person name="Tang J."/>
            <person name="Liang Y."/>
            <person name="Wang S."/>
            <person name="Deng Q."/>
            <person name="Li S."/>
            <person name="Zhu J."/>
            <person name="Wang L."/>
            <person name="Liu H."/>
            <person name="Li P."/>
        </authorList>
    </citation>
    <scope>NUCLEOTIDE SEQUENCE [LARGE SCALE GENOMIC DNA]</scope>
    <source>
        <strain evidence="2">AG-1 IA</strain>
    </source>
</reference>
<proteinExistence type="predicted"/>
<sequence>MLHLGNVSEDVIIHVAFFLDLDDLWTLRQVSRSLTTVSSTPVWRIASSRLSLPIWNPNPTTGSYSSSNISGLPAFIRDTWRAAQIDRRWSTAKSYLCLCKEPIQGWSSIRLAGSDQWIICTNDRGDVAATKFTQAINQPMREQVIYRSFFVPVREWSGLVGWFRTLAVLILQLENNLRRIFDRLNIHFSPLPSSDGSQALDGLPQYKLTLPGQITVVAIEVCTSSRVLMILCKDPDHHSSSFLDVWSWGPSEEQAYQPPEHTMRTVHFEVRQHIPPVMMILLGPIQIREGPHVFVARANKDATYFEFYDLQGHMSHSGQIEPKAQIPVAHESLPWPCHQITLPHPRVVPPTGNLDYDNPISVVLCAARSPRLSELLGYRVCLHRDRELVSLSFLGGYILPEYHDVFRCVVGPLGVRGAVLVSDPRANPRSQLMILTLDGNEYKQLNTGCLVSELLLPMDLSIDELHGTVTVLDGTQNLHVFLFDRYLALGK</sequence>
<name>L8X1H0_THACA</name>
<dbReference type="HOGENOM" id="CLU_489286_0_0_1"/>
<dbReference type="OrthoDB" id="3224211at2759"/>
<gene>
    <name evidence="1" type="ORF">AG1IA_03484</name>
</gene>
<organism evidence="1 2">
    <name type="scientific">Thanatephorus cucumeris (strain AG1-IA)</name>
    <name type="common">Rice sheath blight fungus</name>
    <name type="synonym">Rhizoctonia solani</name>
    <dbReference type="NCBI Taxonomy" id="983506"/>
    <lineage>
        <taxon>Eukaryota</taxon>
        <taxon>Fungi</taxon>
        <taxon>Dikarya</taxon>
        <taxon>Basidiomycota</taxon>
        <taxon>Agaricomycotina</taxon>
        <taxon>Agaricomycetes</taxon>
        <taxon>Cantharellales</taxon>
        <taxon>Ceratobasidiaceae</taxon>
        <taxon>Rhizoctonia</taxon>
        <taxon>Rhizoctonia solani AG-1</taxon>
    </lineage>
</organism>
<evidence type="ECO:0000313" key="2">
    <source>
        <dbReference type="Proteomes" id="UP000011668"/>
    </source>
</evidence>